<accession>A0A9X2L9I6</accession>
<protein>
    <recommendedName>
        <fullName evidence="3">Antifreeze protein</fullName>
    </recommendedName>
</protein>
<comment type="caution">
    <text evidence="1">The sequence shown here is derived from an EMBL/GenBank/DDBJ whole genome shotgun (WGS) entry which is preliminary data.</text>
</comment>
<proteinExistence type="predicted"/>
<sequence>MDKLMDDKSVEDFWLSGLVIGNRMWRLSMGDAAAGKEAQRMVSEKVAAAAQGYLDLSMGLMTGDKKSWEDPYGTFAKAGRKTLRSNARRLAGYRGR</sequence>
<reference evidence="1" key="1">
    <citation type="submission" date="2022-07" db="EMBL/GenBank/DDBJ databases">
        <title>Parvularcula maris sp. nov., an algicidal bacterium isolated from seawater.</title>
        <authorList>
            <person name="Li F."/>
        </authorList>
    </citation>
    <scope>NUCLEOTIDE SEQUENCE</scope>
    <source>
        <strain evidence="1">BGMRC 0090</strain>
    </source>
</reference>
<dbReference type="EMBL" id="JANIBC010000005">
    <property type="protein sequence ID" value="MCQ8185424.1"/>
    <property type="molecule type" value="Genomic_DNA"/>
</dbReference>
<keyword evidence="2" id="KW-1185">Reference proteome</keyword>
<name>A0A9X2L9I6_9PROT</name>
<dbReference type="RefSeq" id="WP_256619311.1">
    <property type="nucleotide sequence ID" value="NZ_JANIBC010000005.1"/>
</dbReference>
<dbReference type="Proteomes" id="UP001142610">
    <property type="component" value="Unassembled WGS sequence"/>
</dbReference>
<evidence type="ECO:0000313" key="2">
    <source>
        <dbReference type="Proteomes" id="UP001142610"/>
    </source>
</evidence>
<dbReference type="AlphaFoldDB" id="A0A9X2L9I6"/>
<organism evidence="1 2">
    <name type="scientific">Parvularcula maris</name>
    <dbReference type="NCBI Taxonomy" id="2965077"/>
    <lineage>
        <taxon>Bacteria</taxon>
        <taxon>Pseudomonadati</taxon>
        <taxon>Pseudomonadota</taxon>
        <taxon>Alphaproteobacteria</taxon>
        <taxon>Parvularculales</taxon>
        <taxon>Parvularculaceae</taxon>
        <taxon>Parvularcula</taxon>
    </lineage>
</organism>
<evidence type="ECO:0008006" key="3">
    <source>
        <dbReference type="Google" id="ProtNLM"/>
    </source>
</evidence>
<gene>
    <name evidence="1" type="ORF">NOG11_08455</name>
</gene>
<evidence type="ECO:0000313" key="1">
    <source>
        <dbReference type="EMBL" id="MCQ8185424.1"/>
    </source>
</evidence>